<dbReference type="InterPro" id="IPR015813">
    <property type="entry name" value="Pyrv/PenolPyrv_kinase-like_dom"/>
</dbReference>
<name>A0A9P4QB44_9PEZI</name>
<dbReference type="Pfam" id="PF13714">
    <property type="entry name" value="PEP_mutase"/>
    <property type="match status" value="1"/>
</dbReference>
<comment type="caution">
    <text evidence="1">The sequence shown here is derived from an EMBL/GenBank/DDBJ whole genome shotgun (WGS) entry which is preliminary data.</text>
</comment>
<dbReference type="SUPFAM" id="SSF51621">
    <property type="entry name" value="Phosphoenolpyruvate/pyruvate domain"/>
    <property type="match status" value="1"/>
</dbReference>
<dbReference type="Proteomes" id="UP000799441">
    <property type="component" value="Unassembled WGS sequence"/>
</dbReference>
<dbReference type="GO" id="GO:0003824">
    <property type="term" value="F:catalytic activity"/>
    <property type="evidence" value="ECO:0007669"/>
    <property type="project" value="InterPro"/>
</dbReference>
<dbReference type="CDD" id="cd00377">
    <property type="entry name" value="ICL_PEPM"/>
    <property type="match status" value="1"/>
</dbReference>
<dbReference type="PANTHER" id="PTHR42905:SF16">
    <property type="entry name" value="CARBOXYPHOSPHONOENOLPYRUVATE PHOSPHONOMUTASE-LIKE PROTEIN (AFU_ORTHOLOGUE AFUA_5G07230)"/>
    <property type="match status" value="1"/>
</dbReference>
<keyword evidence="2" id="KW-1185">Reference proteome</keyword>
<sequence>MTVSRQKQNELASKLRSLHKPGDPLILANCYDAATAKEATSCPSTKAIATASYGISAIQGLNDNDMTLEENFRLVGLIAPVAAQAELPLTVDLQDGFRDVGETIRRAIKSGAVGGNIEDLDNQAETGTLRTIIDAASRIQQAVTAAREAGVPNFCINARTDALACGRPIEEAVERGKAYLAAGALTVYVWGGSGGRGVSNAEVEQFVQAFDGMLNVKMIMRPGFCNSSDLAKMGVARVSIGPELYHKAMAAFRQGISIAYQEEPF</sequence>
<dbReference type="OrthoDB" id="429143at2759"/>
<reference evidence="1" key="1">
    <citation type="journal article" date="2020" name="Stud. Mycol.">
        <title>101 Dothideomycetes genomes: a test case for predicting lifestyles and emergence of pathogens.</title>
        <authorList>
            <person name="Haridas S."/>
            <person name="Albert R."/>
            <person name="Binder M."/>
            <person name="Bloem J."/>
            <person name="Labutti K."/>
            <person name="Salamov A."/>
            <person name="Andreopoulos B."/>
            <person name="Baker S."/>
            <person name="Barry K."/>
            <person name="Bills G."/>
            <person name="Bluhm B."/>
            <person name="Cannon C."/>
            <person name="Castanera R."/>
            <person name="Culley D."/>
            <person name="Daum C."/>
            <person name="Ezra D."/>
            <person name="Gonzalez J."/>
            <person name="Henrissat B."/>
            <person name="Kuo A."/>
            <person name="Liang C."/>
            <person name="Lipzen A."/>
            <person name="Lutzoni F."/>
            <person name="Magnuson J."/>
            <person name="Mondo S."/>
            <person name="Nolan M."/>
            <person name="Ohm R."/>
            <person name="Pangilinan J."/>
            <person name="Park H.-J."/>
            <person name="Ramirez L."/>
            <person name="Alfaro M."/>
            <person name="Sun H."/>
            <person name="Tritt A."/>
            <person name="Yoshinaga Y."/>
            <person name="Zwiers L.-H."/>
            <person name="Turgeon B."/>
            <person name="Goodwin S."/>
            <person name="Spatafora J."/>
            <person name="Crous P."/>
            <person name="Grigoriev I."/>
        </authorList>
    </citation>
    <scope>NUCLEOTIDE SEQUENCE</scope>
    <source>
        <strain evidence="1">CBS 116435</strain>
    </source>
</reference>
<dbReference type="InterPro" id="IPR040442">
    <property type="entry name" value="Pyrv_kinase-like_dom_sf"/>
</dbReference>
<organism evidence="1 2">
    <name type="scientific">Polychaeton citri CBS 116435</name>
    <dbReference type="NCBI Taxonomy" id="1314669"/>
    <lineage>
        <taxon>Eukaryota</taxon>
        <taxon>Fungi</taxon>
        <taxon>Dikarya</taxon>
        <taxon>Ascomycota</taxon>
        <taxon>Pezizomycotina</taxon>
        <taxon>Dothideomycetes</taxon>
        <taxon>Dothideomycetidae</taxon>
        <taxon>Capnodiales</taxon>
        <taxon>Capnodiaceae</taxon>
        <taxon>Polychaeton</taxon>
    </lineage>
</organism>
<protein>
    <submittedName>
        <fullName evidence="1">Carboxyphosphonoenolpyruvate phosphonomutase-like protein</fullName>
    </submittedName>
</protein>
<evidence type="ECO:0000313" key="2">
    <source>
        <dbReference type="Proteomes" id="UP000799441"/>
    </source>
</evidence>
<dbReference type="AlphaFoldDB" id="A0A9P4QB44"/>
<proteinExistence type="predicted"/>
<dbReference type="Gene3D" id="3.20.20.60">
    <property type="entry name" value="Phosphoenolpyruvate-binding domains"/>
    <property type="match status" value="1"/>
</dbReference>
<gene>
    <name evidence="1" type="ORF">K431DRAFT_284712</name>
</gene>
<evidence type="ECO:0000313" key="1">
    <source>
        <dbReference type="EMBL" id="KAF2721564.1"/>
    </source>
</evidence>
<accession>A0A9P4QB44</accession>
<dbReference type="InterPro" id="IPR039556">
    <property type="entry name" value="ICL/PEPM"/>
</dbReference>
<dbReference type="EMBL" id="MU003789">
    <property type="protein sequence ID" value="KAF2721564.1"/>
    <property type="molecule type" value="Genomic_DNA"/>
</dbReference>
<dbReference type="PANTHER" id="PTHR42905">
    <property type="entry name" value="PHOSPHOENOLPYRUVATE CARBOXYLASE"/>
    <property type="match status" value="1"/>
</dbReference>